<protein>
    <recommendedName>
        <fullName evidence="1">Aminotransferase-like plant mobile domain-containing protein</fullName>
    </recommendedName>
</protein>
<accession>A0AAW1XVY0</accession>
<evidence type="ECO:0000259" key="1">
    <source>
        <dbReference type="Pfam" id="PF10536"/>
    </source>
</evidence>
<dbReference type="PANTHER" id="PTHR46033:SF8">
    <property type="entry name" value="PROTEIN MAINTENANCE OF MERISTEMS-LIKE"/>
    <property type="match status" value="1"/>
</dbReference>
<organism evidence="2 3">
    <name type="scientific">Rubus argutus</name>
    <name type="common">Southern blackberry</name>
    <dbReference type="NCBI Taxonomy" id="59490"/>
    <lineage>
        <taxon>Eukaryota</taxon>
        <taxon>Viridiplantae</taxon>
        <taxon>Streptophyta</taxon>
        <taxon>Embryophyta</taxon>
        <taxon>Tracheophyta</taxon>
        <taxon>Spermatophyta</taxon>
        <taxon>Magnoliopsida</taxon>
        <taxon>eudicotyledons</taxon>
        <taxon>Gunneridae</taxon>
        <taxon>Pentapetalae</taxon>
        <taxon>rosids</taxon>
        <taxon>fabids</taxon>
        <taxon>Rosales</taxon>
        <taxon>Rosaceae</taxon>
        <taxon>Rosoideae</taxon>
        <taxon>Rosoideae incertae sedis</taxon>
        <taxon>Rubus</taxon>
    </lineage>
</organism>
<dbReference type="Pfam" id="PF10536">
    <property type="entry name" value="PMD"/>
    <property type="match status" value="1"/>
</dbReference>
<reference evidence="2 3" key="1">
    <citation type="journal article" date="2023" name="G3 (Bethesda)">
        <title>A chromosome-length genome assembly and annotation of blackberry (Rubus argutus, cv. 'Hillquist').</title>
        <authorList>
            <person name="Bruna T."/>
            <person name="Aryal R."/>
            <person name="Dudchenko O."/>
            <person name="Sargent D.J."/>
            <person name="Mead D."/>
            <person name="Buti M."/>
            <person name="Cavallini A."/>
            <person name="Hytonen T."/>
            <person name="Andres J."/>
            <person name="Pham M."/>
            <person name="Weisz D."/>
            <person name="Mascagni F."/>
            <person name="Usai G."/>
            <person name="Natali L."/>
            <person name="Bassil N."/>
            <person name="Fernandez G.E."/>
            <person name="Lomsadze A."/>
            <person name="Armour M."/>
            <person name="Olukolu B."/>
            <person name="Poorten T."/>
            <person name="Britton C."/>
            <person name="Davik J."/>
            <person name="Ashrafi H."/>
            <person name="Aiden E.L."/>
            <person name="Borodovsky M."/>
            <person name="Worthington M."/>
        </authorList>
    </citation>
    <scope>NUCLEOTIDE SEQUENCE [LARGE SCALE GENOMIC DNA]</scope>
    <source>
        <strain evidence="2">PI 553951</strain>
    </source>
</reference>
<dbReference type="Proteomes" id="UP001457282">
    <property type="component" value="Unassembled WGS sequence"/>
</dbReference>
<evidence type="ECO:0000313" key="2">
    <source>
        <dbReference type="EMBL" id="KAK9939647.1"/>
    </source>
</evidence>
<evidence type="ECO:0000313" key="3">
    <source>
        <dbReference type="Proteomes" id="UP001457282"/>
    </source>
</evidence>
<dbReference type="InterPro" id="IPR019557">
    <property type="entry name" value="AminoTfrase-like_pln_mobile"/>
</dbReference>
<dbReference type="EMBL" id="JBEDUW010000003">
    <property type="protein sequence ID" value="KAK9939647.1"/>
    <property type="molecule type" value="Genomic_DNA"/>
</dbReference>
<sequence>MGSNIDPGPMDKSVLYDQNNHISSAIWEGQERSVLRCHEHTSMLEQWKLTPKQIELIEKAGFGYFRMIPTISLDNALISALVERWRKETNTFHLPVGEMTITLEDVALLLGLPIDGKPVIGVTRPPGKVCENLLGKVPEDLTGGMLKLTWLKESFSKCPEDAPVEEIECHTRAYLLYLVGCTIFSTTTGNKVSAMYLPLFKNFDEAGKFAWGAAALAFLYRALGNASLKSQSTISGSLTLLQCWSYYRLSVGNPKFNQEPNDGCFPFALRWKGRATGPRSNSNIVAYRKALDSLQPSDVKWLPFKDLDYSPELEDIKESLILRASETVLICFDKAERHLPDRCLRQFGMLQPIPKDVQRWERKIRFSDQGLDVSKEMNIQLKGKNQAELKEWIDRRLHIVEGEESVDENNYMEWYERITRKFVGRPESLESEFQRIITAMREIADIAESLSKDQMGFQDRQSLDEIKNIALNSLMDVVEDSKSRRRKIAAKRKREHDPTISKEVALDVWMH</sequence>
<proteinExistence type="predicted"/>
<gene>
    <name evidence="2" type="ORF">M0R45_016337</name>
</gene>
<dbReference type="AlphaFoldDB" id="A0AAW1XVY0"/>
<dbReference type="GO" id="GO:0010073">
    <property type="term" value="P:meristem maintenance"/>
    <property type="evidence" value="ECO:0007669"/>
    <property type="project" value="InterPro"/>
</dbReference>
<dbReference type="InterPro" id="IPR044824">
    <property type="entry name" value="MAIN-like"/>
</dbReference>
<name>A0AAW1XVY0_RUBAR</name>
<comment type="caution">
    <text evidence="2">The sequence shown here is derived from an EMBL/GenBank/DDBJ whole genome shotgun (WGS) entry which is preliminary data.</text>
</comment>
<feature type="domain" description="Aminotransferase-like plant mobile" evidence="1">
    <location>
        <begin position="61"/>
        <end position="416"/>
    </location>
</feature>
<dbReference type="PANTHER" id="PTHR46033">
    <property type="entry name" value="PROTEIN MAIN-LIKE 2"/>
    <property type="match status" value="1"/>
</dbReference>
<keyword evidence="3" id="KW-1185">Reference proteome</keyword>